<keyword evidence="2" id="KW-1185">Reference proteome</keyword>
<dbReference type="EMBL" id="FOTK01000013">
    <property type="protein sequence ID" value="SFL88162.1"/>
    <property type="molecule type" value="Genomic_DNA"/>
</dbReference>
<evidence type="ECO:0000313" key="1">
    <source>
        <dbReference type="EMBL" id="SFL88162.1"/>
    </source>
</evidence>
<organism evidence="1 2">
    <name type="scientific">Methylobacterium pseudosasicola</name>
    <dbReference type="NCBI Taxonomy" id="582667"/>
    <lineage>
        <taxon>Bacteria</taxon>
        <taxon>Pseudomonadati</taxon>
        <taxon>Pseudomonadota</taxon>
        <taxon>Alphaproteobacteria</taxon>
        <taxon>Hyphomicrobiales</taxon>
        <taxon>Methylobacteriaceae</taxon>
        <taxon>Methylobacterium</taxon>
    </lineage>
</organism>
<dbReference type="OrthoDB" id="7998987at2"/>
<dbReference type="Proteomes" id="UP000199048">
    <property type="component" value="Unassembled WGS sequence"/>
</dbReference>
<gene>
    <name evidence="1" type="ORF">SAMN05192568_101328</name>
</gene>
<name>A0A1I4LAY9_9HYPH</name>
<protein>
    <submittedName>
        <fullName evidence="1">Uncharacterized protein</fullName>
    </submittedName>
</protein>
<dbReference type="AlphaFoldDB" id="A0A1I4LAY9"/>
<accession>A0A1I4LAY9</accession>
<reference evidence="2" key="1">
    <citation type="submission" date="2016-10" db="EMBL/GenBank/DDBJ databases">
        <authorList>
            <person name="Varghese N."/>
            <person name="Submissions S."/>
        </authorList>
    </citation>
    <scope>NUCLEOTIDE SEQUENCE [LARGE SCALE GENOMIC DNA]</scope>
    <source>
        <strain evidence="2">BL36</strain>
    </source>
</reference>
<sequence>MAKRFTVIQGGRSEGQPVGIEAPARGRLTLAWSRDAGAEIPRIRPEATGLTDGAALEAIDRAIRLRLATLNRPVEPVQRPVRAARSPTAPRAIPMESFLGVRPEGWALPATRVPVFDDRAPVAVAPSEITRGRLSAWSGALRHAFLARVEAIAAGTLSLNIGPIAWRRARG</sequence>
<dbReference type="RefSeq" id="WP_092041548.1">
    <property type="nucleotide sequence ID" value="NZ_FOTK01000013.1"/>
</dbReference>
<dbReference type="STRING" id="582667.SAMN05192568_101328"/>
<proteinExistence type="predicted"/>
<evidence type="ECO:0000313" key="2">
    <source>
        <dbReference type="Proteomes" id="UP000199048"/>
    </source>
</evidence>